<proteinExistence type="predicted"/>
<protein>
    <submittedName>
        <fullName evidence="1">Uncharacterized protein</fullName>
    </submittedName>
</protein>
<keyword evidence="2" id="KW-1185">Reference proteome</keyword>
<evidence type="ECO:0000313" key="2">
    <source>
        <dbReference type="Proteomes" id="UP000750334"/>
    </source>
</evidence>
<accession>A0A9P7B333</accession>
<dbReference type="EMBL" id="PUHR01000263">
    <property type="protein sequence ID" value="KAG0656332.1"/>
    <property type="molecule type" value="Genomic_DNA"/>
</dbReference>
<comment type="caution">
    <text evidence="1">The sequence shown here is derived from an EMBL/GenBank/DDBJ whole genome shotgun (WGS) entry which is preliminary data.</text>
</comment>
<gene>
    <name evidence="1" type="ORF">C6P45_002737</name>
</gene>
<evidence type="ECO:0000313" key="1">
    <source>
        <dbReference type="EMBL" id="KAG0656332.1"/>
    </source>
</evidence>
<dbReference type="Proteomes" id="UP000750334">
    <property type="component" value="Unassembled WGS sequence"/>
</dbReference>
<organism evidence="1 2">
    <name type="scientific">Maudiozyma exigua</name>
    <name type="common">Yeast</name>
    <name type="synonym">Kazachstania exigua</name>
    <dbReference type="NCBI Taxonomy" id="34358"/>
    <lineage>
        <taxon>Eukaryota</taxon>
        <taxon>Fungi</taxon>
        <taxon>Dikarya</taxon>
        <taxon>Ascomycota</taxon>
        <taxon>Saccharomycotina</taxon>
        <taxon>Saccharomycetes</taxon>
        <taxon>Saccharomycetales</taxon>
        <taxon>Saccharomycetaceae</taxon>
        <taxon>Maudiozyma</taxon>
    </lineage>
</organism>
<sequence length="117" mass="13676">MNDSFNEFKNMVKLKCHNIFRVFGYVQFHWKLKKGIDTKGQSKVKPLDISEDKCKSGQIVELCNGPILYIDEQNANWRAFMQKSVQTTSIYSHSPLSPEMAKLQRSKQMKKRQICCK</sequence>
<name>A0A9P7B333_MAUEX</name>
<reference evidence="1 2" key="1">
    <citation type="submission" date="2020-11" db="EMBL/GenBank/DDBJ databases">
        <title>Kefir isolates.</title>
        <authorList>
            <person name="Marcisauskas S."/>
            <person name="Kim Y."/>
            <person name="Blasche S."/>
        </authorList>
    </citation>
    <scope>NUCLEOTIDE SEQUENCE [LARGE SCALE GENOMIC DNA]</scope>
    <source>
        <strain evidence="1 2">OG2</strain>
    </source>
</reference>
<dbReference type="AlphaFoldDB" id="A0A9P7B333"/>